<keyword evidence="1" id="KW-0812">Transmembrane</keyword>
<feature type="transmembrane region" description="Helical" evidence="1">
    <location>
        <begin position="6"/>
        <end position="22"/>
    </location>
</feature>
<gene>
    <name evidence="2" type="ORF">METZ01_LOCUS357821</name>
</gene>
<organism evidence="2">
    <name type="scientific">marine metagenome</name>
    <dbReference type="NCBI Taxonomy" id="408172"/>
    <lineage>
        <taxon>unclassified sequences</taxon>
        <taxon>metagenomes</taxon>
        <taxon>ecological metagenomes</taxon>
    </lineage>
</organism>
<accession>A0A382S714</accession>
<evidence type="ECO:0000313" key="2">
    <source>
        <dbReference type="EMBL" id="SVD04967.1"/>
    </source>
</evidence>
<proteinExistence type="predicted"/>
<reference evidence="2" key="1">
    <citation type="submission" date="2018-05" db="EMBL/GenBank/DDBJ databases">
        <authorList>
            <person name="Lanie J.A."/>
            <person name="Ng W.-L."/>
            <person name="Kazmierczak K.M."/>
            <person name="Andrzejewski T.M."/>
            <person name="Davidsen T.M."/>
            <person name="Wayne K.J."/>
            <person name="Tettelin H."/>
            <person name="Glass J.I."/>
            <person name="Rusch D."/>
            <person name="Podicherti R."/>
            <person name="Tsui H.-C.T."/>
            <person name="Winkler M.E."/>
        </authorList>
    </citation>
    <scope>NUCLEOTIDE SEQUENCE</scope>
</reference>
<sequence length="27" mass="3145">MELYIIVFIIGLIFGSFLNVLIHRLPL</sequence>
<evidence type="ECO:0000256" key="1">
    <source>
        <dbReference type="SAM" id="Phobius"/>
    </source>
</evidence>
<keyword evidence="1" id="KW-0472">Membrane</keyword>
<protein>
    <recommendedName>
        <fullName evidence="3">Prepilin peptidase</fullName>
    </recommendedName>
</protein>
<keyword evidence="1" id="KW-1133">Transmembrane helix</keyword>
<evidence type="ECO:0008006" key="3">
    <source>
        <dbReference type="Google" id="ProtNLM"/>
    </source>
</evidence>
<dbReference type="AlphaFoldDB" id="A0A382S714"/>
<dbReference type="EMBL" id="UINC01126467">
    <property type="protein sequence ID" value="SVD04967.1"/>
    <property type="molecule type" value="Genomic_DNA"/>
</dbReference>
<name>A0A382S714_9ZZZZ</name>
<feature type="non-terminal residue" evidence="2">
    <location>
        <position position="27"/>
    </location>
</feature>